<comment type="caution">
    <text evidence="1">The sequence shown here is derived from an EMBL/GenBank/DDBJ whole genome shotgun (WGS) entry which is preliminary data.</text>
</comment>
<reference evidence="1 2" key="1">
    <citation type="journal article" date="2018" name="Sci. Rep.">
        <title>Genomic signatures of local adaptation to the degree of environmental predictability in rotifers.</title>
        <authorList>
            <person name="Franch-Gras L."/>
            <person name="Hahn C."/>
            <person name="Garcia-Roger E.M."/>
            <person name="Carmona M.J."/>
            <person name="Serra M."/>
            <person name="Gomez A."/>
        </authorList>
    </citation>
    <scope>NUCLEOTIDE SEQUENCE [LARGE SCALE GENOMIC DNA]</scope>
    <source>
        <strain evidence="1">HYR1</strain>
    </source>
</reference>
<name>A0A3M7PHY2_BRAPC</name>
<sequence length="120" mass="13800">MPRQNRCMKSIGIEFGKSSFLEIAIYTVFRLFFCADLRVKFKLKGNSHNPIMIGQKCFELDRDTALPSLVLLDIKISEGIISLYKLFIIPEIMVNHSKLEATCVLVRGVFVEQKMTKRNN</sequence>
<dbReference type="Proteomes" id="UP000276133">
    <property type="component" value="Unassembled WGS sequence"/>
</dbReference>
<keyword evidence="2" id="KW-1185">Reference proteome</keyword>
<dbReference type="AlphaFoldDB" id="A0A3M7PHY2"/>
<dbReference type="EMBL" id="REGN01010625">
    <property type="protein sequence ID" value="RMZ98679.1"/>
    <property type="molecule type" value="Genomic_DNA"/>
</dbReference>
<accession>A0A3M7PHY2</accession>
<proteinExistence type="predicted"/>
<evidence type="ECO:0000313" key="1">
    <source>
        <dbReference type="EMBL" id="RMZ98679.1"/>
    </source>
</evidence>
<organism evidence="1 2">
    <name type="scientific">Brachionus plicatilis</name>
    <name type="common">Marine rotifer</name>
    <name type="synonym">Brachionus muelleri</name>
    <dbReference type="NCBI Taxonomy" id="10195"/>
    <lineage>
        <taxon>Eukaryota</taxon>
        <taxon>Metazoa</taxon>
        <taxon>Spiralia</taxon>
        <taxon>Gnathifera</taxon>
        <taxon>Rotifera</taxon>
        <taxon>Eurotatoria</taxon>
        <taxon>Monogononta</taxon>
        <taxon>Pseudotrocha</taxon>
        <taxon>Ploima</taxon>
        <taxon>Brachionidae</taxon>
        <taxon>Brachionus</taxon>
    </lineage>
</organism>
<gene>
    <name evidence="1" type="ORF">BpHYR1_019694</name>
</gene>
<evidence type="ECO:0000313" key="2">
    <source>
        <dbReference type="Proteomes" id="UP000276133"/>
    </source>
</evidence>
<protein>
    <submittedName>
        <fullName evidence="1">Uncharacterized protein</fullName>
    </submittedName>
</protein>